<evidence type="ECO:0000313" key="14">
    <source>
        <dbReference type="Proteomes" id="UP000789390"/>
    </source>
</evidence>
<keyword evidence="10" id="KW-1133">Transmembrane helix</keyword>
<dbReference type="PRINTS" id="PR00786">
    <property type="entry name" value="NEPRILYSIN"/>
</dbReference>
<keyword evidence="6" id="KW-0862">Zinc</keyword>
<dbReference type="GO" id="GO:0005886">
    <property type="term" value="C:plasma membrane"/>
    <property type="evidence" value="ECO:0007669"/>
    <property type="project" value="TreeGrafter"/>
</dbReference>
<evidence type="ECO:0000256" key="7">
    <source>
        <dbReference type="ARBA" id="ARBA00023049"/>
    </source>
</evidence>
<dbReference type="FunFam" id="3.40.390.10:FF:000076">
    <property type="entry name" value="membrane metallo-endopeptidase-like 1"/>
    <property type="match status" value="1"/>
</dbReference>
<organism evidence="13 14">
    <name type="scientific">Daphnia galeata</name>
    <dbReference type="NCBI Taxonomy" id="27404"/>
    <lineage>
        <taxon>Eukaryota</taxon>
        <taxon>Metazoa</taxon>
        <taxon>Ecdysozoa</taxon>
        <taxon>Arthropoda</taxon>
        <taxon>Crustacea</taxon>
        <taxon>Branchiopoda</taxon>
        <taxon>Diplostraca</taxon>
        <taxon>Cladocera</taxon>
        <taxon>Anomopoda</taxon>
        <taxon>Daphniidae</taxon>
        <taxon>Daphnia</taxon>
    </lineage>
</organism>
<dbReference type="InterPro" id="IPR042089">
    <property type="entry name" value="Peptidase_M13_dom_2"/>
</dbReference>
<dbReference type="PANTHER" id="PTHR11733:SF237">
    <property type="entry name" value="NEPRILYSIN-LIKE 4"/>
    <property type="match status" value="1"/>
</dbReference>
<keyword evidence="14" id="KW-1185">Reference proteome</keyword>
<comment type="similarity">
    <text evidence="2">Belongs to the peptidase M13 family.</text>
</comment>
<evidence type="ECO:0000256" key="5">
    <source>
        <dbReference type="ARBA" id="ARBA00022801"/>
    </source>
</evidence>
<keyword evidence="9" id="KW-0325">Glycoprotein</keyword>
<dbReference type="PROSITE" id="PS51885">
    <property type="entry name" value="NEPRILYSIN"/>
    <property type="match status" value="1"/>
</dbReference>
<dbReference type="CDD" id="cd08662">
    <property type="entry name" value="M13"/>
    <property type="match status" value="1"/>
</dbReference>
<evidence type="ECO:0000256" key="4">
    <source>
        <dbReference type="ARBA" id="ARBA00022723"/>
    </source>
</evidence>
<evidence type="ECO:0000256" key="8">
    <source>
        <dbReference type="ARBA" id="ARBA00023157"/>
    </source>
</evidence>
<evidence type="ECO:0000313" key="13">
    <source>
        <dbReference type="EMBL" id="CAH0106970.1"/>
    </source>
</evidence>
<keyword evidence="7" id="KW-0482">Metalloprotease</keyword>
<evidence type="ECO:0000259" key="11">
    <source>
        <dbReference type="Pfam" id="PF01431"/>
    </source>
</evidence>
<evidence type="ECO:0000256" key="2">
    <source>
        <dbReference type="ARBA" id="ARBA00007357"/>
    </source>
</evidence>
<evidence type="ECO:0000256" key="9">
    <source>
        <dbReference type="ARBA" id="ARBA00023180"/>
    </source>
</evidence>
<sequence length="705" mass="80681">MRNIRANRFWYSGFIIGIFSFLIYIVTCNPIADYPQSTTEGFNEAALSLIEAMDLDVDPCQDFYQFACGGWIKKNPIPQSKSRWSQIDVLRDRLINDLKMILEQDVDDQDPKPLNSARKIYKACMNTRAIQNLGLKPLIDVLENYGGWPITKSFHEEIHFDWKAVTASLRTMYRISYFISVYNDMDNYDTQRSSIYVDQGSLTLPQNILLNPKDHQKIIEAYFVYVSESAKAIRNALGSADVTDEQIDSDVGDLLQFEFELANITIPAEARRDNSRMYNPMLLTEIQSWTDEFSCKTHQAQMDWFDYINKIYSTVNVNISTHERIIIVEKEYLQNLFALLDKTSTRVVANYIMWRLVRLLSPETSSKMNNLAINFSKALYGNPQSETRMNSCVNQVNSVLGFAVSGKYVEKHFQGNIKTQVDLMIKNLKATFVKTIAEADWMDDTTKAIAKEKVDYMIELVGFPDWITKKQDLETYYYDGLVISANDHFKNIQNVNVRLTRDGLRSLRRKTNRTRWITFPSIVNAFYAPKYNSISFPAGILQPPYFGLNGRSAAMNYGGIGVVIGHEITHGFDDKAKWLVIIETVFFAKALHFLLKSTTNTLNGITTLGENMADYGGVREAFVAYRNYIAANGAEPPLPGLERFTSEQFILSPNFANTIECSVRNFRKTLVPLISSGSNPRLHRVIHTFHYFKTLLESLSVLQVQ</sequence>
<dbReference type="EMBL" id="CAKKLH010000246">
    <property type="protein sequence ID" value="CAH0106970.1"/>
    <property type="molecule type" value="Genomic_DNA"/>
</dbReference>
<dbReference type="PANTHER" id="PTHR11733">
    <property type="entry name" value="ZINC METALLOPROTEASE FAMILY M13 NEPRILYSIN-RELATED"/>
    <property type="match status" value="1"/>
</dbReference>
<dbReference type="GO" id="GO:0016485">
    <property type="term" value="P:protein processing"/>
    <property type="evidence" value="ECO:0007669"/>
    <property type="project" value="TreeGrafter"/>
</dbReference>
<evidence type="ECO:0008006" key="15">
    <source>
        <dbReference type="Google" id="ProtNLM"/>
    </source>
</evidence>
<dbReference type="Pfam" id="PF01431">
    <property type="entry name" value="Peptidase_M13"/>
    <property type="match status" value="2"/>
</dbReference>
<comment type="caution">
    <text evidence="13">The sequence shown here is derived from an EMBL/GenBank/DDBJ whole genome shotgun (WGS) entry which is preliminary data.</text>
</comment>
<evidence type="ECO:0000256" key="10">
    <source>
        <dbReference type="SAM" id="Phobius"/>
    </source>
</evidence>
<dbReference type="InterPro" id="IPR024079">
    <property type="entry name" value="MetalloPept_cat_dom_sf"/>
</dbReference>
<protein>
    <recommendedName>
        <fullName evidence="15">Endothelin-converting enzyme 1</fullName>
    </recommendedName>
</protein>
<dbReference type="Gene3D" id="3.40.390.10">
    <property type="entry name" value="Collagenase (Catalytic Domain)"/>
    <property type="match status" value="1"/>
</dbReference>
<keyword evidence="8" id="KW-1015">Disulfide bond</keyword>
<dbReference type="Gene3D" id="1.10.1380.10">
    <property type="entry name" value="Neutral endopeptidase , domain2"/>
    <property type="match status" value="1"/>
</dbReference>
<dbReference type="Pfam" id="PF05649">
    <property type="entry name" value="Peptidase_M13_N"/>
    <property type="match status" value="1"/>
</dbReference>
<dbReference type="OrthoDB" id="6475849at2759"/>
<feature type="transmembrane region" description="Helical" evidence="10">
    <location>
        <begin position="9"/>
        <end position="27"/>
    </location>
</feature>
<dbReference type="InterPro" id="IPR008753">
    <property type="entry name" value="Peptidase_M13_N"/>
</dbReference>
<proteinExistence type="inferred from homology"/>
<comment type="cofactor">
    <cofactor evidence="1">
        <name>Zn(2+)</name>
        <dbReference type="ChEBI" id="CHEBI:29105"/>
    </cofactor>
</comment>
<keyword evidence="10" id="KW-0472">Membrane</keyword>
<keyword evidence="3" id="KW-0645">Protease</keyword>
<feature type="domain" description="Peptidase M13 N-terminal" evidence="12">
    <location>
        <begin position="59"/>
        <end position="464"/>
    </location>
</feature>
<keyword evidence="5" id="KW-0378">Hydrolase</keyword>
<dbReference type="InterPro" id="IPR000718">
    <property type="entry name" value="Peptidase_M13"/>
</dbReference>
<feature type="domain" description="Peptidase M13 C-terminal" evidence="11">
    <location>
        <begin position="596"/>
        <end position="651"/>
    </location>
</feature>
<dbReference type="AlphaFoldDB" id="A0A8J2RRY5"/>
<dbReference type="InterPro" id="IPR018497">
    <property type="entry name" value="Peptidase_M13_C"/>
</dbReference>
<keyword evidence="4" id="KW-0479">Metal-binding</keyword>
<dbReference type="GO" id="GO:0046872">
    <property type="term" value="F:metal ion binding"/>
    <property type="evidence" value="ECO:0007669"/>
    <property type="project" value="UniProtKB-KW"/>
</dbReference>
<dbReference type="GO" id="GO:0004222">
    <property type="term" value="F:metalloendopeptidase activity"/>
    <property type="evidence" value="ECO:0007669"/>
    <property type="project" value="InterPro"/>
</dbReference>
<dbReference type="Proteomes" id="UP000789390">
    <property type="component" value="Unassembled WGS sequence"/>
</dbReference>
<gene>
    <name evidence="13" type="ORF">DGAL_LOCUS10189</name>
</gene>
<evidence type="ECO:0000256" key="6">
    <source>
        <dbReference type="ARBA" id="ARBA00022833"/>
    </source>
</evidence>
<name>A0A8J2RRY5_9CRUS</name>
<feature type="domain" description="Peptidase M13 C-terminal" evidence="11">
    <location>
        <begin position="524"/>
        <end position="575"/>
    </location>
</feature>
<evidence type="ECO:0000259" key="12">
    <source>
        <dbReference type="Pfam" id="PF05649"/>
    </source>
</evidence>
<evidence type="ECO:0000256" key="1">
    <source>
        <dbReference type="ARBA" id="ARBA00001947"/>
    </source>
</evidence>
<evidence type="ECO:0000256" key="3">
    <source>
        <dbReference type="ARBA" id="ARBA00022670"/>
    </source>
</evidence>
<dbReference type="SUPFAM" id="SSF55486">
    <property type="entry name" value="Metalloproteases ('zincins'), catalytic domain"/>
    <property type="match status" value="1"/>
</dbReference>
<reference evidence="13" key="1">
    <citation type="submission" date="2021-11" db="EMBL/GenBank/DDBJ databases">
        <authorList>
            <person name="Schell T."/>
        </authorList>
    </citation>
    <scope>NUCLEOTIDE SEQUENCE</scope>
    <source>
        <strain evidence="13">M5</strain>
    </source>
</reference>
<keyword evidence="10" id="KW-0812">Transmembrane</keyword>
<accession>A0A8J2RRY5</accession>